<dbReference type="Gene3D" id="1.10.287.810">
    <property type="entry name" value="Mitochondrial import inner membrane translocase subunit tim13 like domains"/>
    <property type="match status" value="1"/>
</dbReference>
<dbReference type="FunCoup" id="A0A3N4LJI8">
    <property type="interactions" value="657"/>
</dbReference>
<keyword evidence="7 12" id="KW-0653">Protein transport</keyword>
<gene>
    <name evidence="14" type="ORF">L211DRAFT_787597</name>
</gene>
<proteinExistence type="inferred from homology"/>
<dbReference type="InterPro" id="IPR004217">
    <property type="entry name" value="Tim10-like"/>
</dbReference>
<dbReference type="PANTHER" id="PTHR11038:SF16">
    <property type="entry name" value="MITOCHONDRIAL IMPORT INNER MEMBRANE TRANSLOCASE SUBUNIT TIM10"/>
    <property type="match status" value="1"/>
</dbReference>
<evidence type="ECO:0000256" key="4">
    <source>
        <dbReference type="ARBA" id="ARBA00022723"/>
    </source>
</evidence>
<evidence type="ECO:0000256" key="5">
    <source>
        <dbReference type="ARBA" id="ARBA00022792"/>
    </source>
</evidence>
<evidence type="ECO:0000313" key="15">
    <source>
        <dbReference type="Proteomes" id="UP000267821"/>
    </source>
</evidence>
<evidence type="ECO:0000256" key="3">
    <source>
        <dbReference type="ARBA" id="ARBA00022448"/>
    </source>
</evidence>
<keyword evidence="8 12" id="KW-0811">Translocation</keyword>
<keyword evidence="5 12" id="KW-0472">Membrane</keyword>
<feature type="domain" description="Tim10-like" evidence="13">
    <location>
        <begin position="19"/>
        <end position="75"/>
    </location>
</feature>
<evidence type="ECO:0000256" key="6">
    <source>
        <dbReference type="ARBA" id="ARBA00022833"/>
    </source>
</evidence>
<dbReference type="GO" id="GO:0015031">
    <property type="term" value="P:protein transport"/>
    <property type="evidence" value="ECO:0007669"/>
    <property type="project" value="UniProtKB-KW"/>
</dbReference>
<reference evidence="14 15" key="1">
    <citation type="journal article" date="2018" name="Nat. Ecol. Evol.">
        <title>Pezizomycetes genomes reveal the molecular basis of ectomycorrhizal truffle lifestyle.</title>
        <authorList>
            <person name="Murat C."/>
            <person name="Payen T."/>
            <person name="Noel B."/>
            <person name="Kuo A."/>
            <person name="Morin E."/>
            <person name="Chen J."/>
            <person name="Kohler A."/>
            <person name="Krizsan K."/>
            <person name="Balestrini R."/>
            <person name="Da Silva C."/>
            <person name="Montanini B."/>
            <person name="Hainaut M."/>
            <person name="Levati E."/>
            <person name="Barry K.W."/>
            <person name="Belfiori B."/>
            <person name="Cichocki N."/>
            <person name="Clum A."/>
            <person name="Dockter R.B."/>
            <person name="Fauchery L."/>
            <person name="Guy J."/>
            <person name="Iotti M."/>
            <person name="Le Tacon F."/>
            <person name="Lindquist E.A."/>
            <person name="Lipzen A."/>
            <person name="Malagnac F."/>
            <person name="Mello A."/>
            <person name="Molinier V."/>
            <person name="Miyauchi S."/>
            <person name="Poulain J."/>
            <person name="Riccioni C."/>
            <person name="Rubini A."/>
            <person name="Sitrit Y."/>
            <person name="Splivallo R."/>
            <person name="Traeger S."/>
            <person name="Wang M."/>
            <person name="Zifcakova L."/>
            <person name="Wipf D."/>
            <person name="Zambonelli A."/>
            <person name="Paolocci F."/>
            <person name="Nowrousian M."/>
            <person name="Ottonello S."/>
            <person name="Baldrian P."/>
            <person name="Spatafora J.W."/>
            <person name="Henrissat B."/>
            <person name="Nagy L.G."/>
            <person name="Aury J.M."/>
            <person name="Wincker P."/>
            <person name="Grigoriev I.V."/>
            <person name="Bonfante P."/>
            <person name="Martin F.M."/>
        </authorList>
    </citation>
    <scope>NUCLEOTIDE SEQUENCE [LARGE SCALE GENOMIC DNA]</scope>
    <source>
        <strain evidence="14 15">ATCC MYA-4762</strain>
    </source>
</reference>
<keyword evidence="3 12" id="KW-0813">Transport</keyword>
<evidence type="ECO:0000313" key="14">
    <source>
        <dbReference type="EMBL" id="RPB23083.1"/>
    </source>
</evidence>
<comment type="subunit">
    <text evidence="12">Heterohexamer.</text>
</comment>
<dbReference type="Pfam" id="PF02953">
    <property type="entry name" value="zf-Tim10_DDP"/>
    <property type="match status" value="1"/>
</dbReference>
<dbReference type="OrthoDB" id="274922at2759"/>
<dbReference type="Proteomes" id="UP000267821">
    <property type="component" value="Unassembled WGS sequence"/>
</dbReference>
<protein>
    <recommendedName>
        <fullName evidence="12">Mitochondrial import inner membrane translocase subunit</fullName>
    </recommendedName>
</protein>
<keyword evidence="5 12" id="KW-0999">Mitochondrion inner membrane</keyword>
<evidence type="ECO:0000256" key="11">
    <source>
        <dbReference type="ARBA" id="ARBA00023186"/>
    </source>
</evidence>
<evidence type="ECO:0000256" key="1">
    <source>
        <dbReference type="ARBA" id="ARBA00004137"/>
    </source>
</evidence>
<dbReference type="GO" id="GO:0005743">
    <property type="term" value="C:mitochondrial inner membrane"/>
    <property type="evidence" value="ECO:0007669"/>
    <property type="project" value="UniProtKB-SubCell"/>
</dbReference>
<evidence type="ECO:0000256" key="10">
    <source>
        <dbReference type="ARBA" id="ARBA00023157"/>
    </source>
</evidence>
<keyword evidence="6" id="KW-0862">Zinc</keyword>
<organism evidence="14 15">
    <name type="scientific">Terfezia boudieri ATCC MYA-4762</name>
    <dbReference type="NCBI Taxonomy" id="1051890"/>
    <lineage>
        <taxon>Eukaryota</taxon>
        <taxon>Fungi</taxon>
        <taxon>Dikarya</taxon>
        <taxon>Ascomycota</taxon>
        <taxon>Pezizomycotina</taxon>
        <taxon>Pezizomycetes</taxon>
        <taxon>Pezizales</taxon>
        <taxon>Pezizaceae</taxon>
        <taxon>Terfezia</taxon>
    </lineage>
</organism>
<keyword evidence="10 12" id="KW-1015">Disulfide bond</keyword>
<evidence type="ECO:0000259" key="13">
    <source>
        <dbReference type="Pfam" id="PF02953"/>
    </source>
</evidence>
<name>A0A3N4LJI8_9PEZI</name>
<comment type="similarity">
    <text evidence="2 12">Belongs to the small Tim family.</text>
</comment>
<evidence type="ECO:0000256" key="9">
    <source>
        <dbReference type="ARBA" id="ARBA00023128"/>
    </source>
</evidence>
<comment type="subcellular location">
    <subcellularLocation>
        <location evidence="1 12">Mitochondrion inner membrane</location>
        <topology evidence="1 12">Peripheral membrane protein</topology>
        <orientation evidence="1 12">Intermembrane side</orientation>
    </subcellularLocation>
</comment>
<keyword evidence="11 12" id="KW-0143">Chaperone</keyword>
<evidence type="ECO:0000256" key="7">
    <source>
        <dbReference type="ARBA" id="ARBA00022927"/>
    </source>
</evidence>
<sequence length="93" mass="10509">MSFLGFGARPQPTSAEKLAMAEMEMDIMAHMINKLGNTCFKKCVNNDYKDTELNKGESVCLDRCVHKFVEAFQKVPYTLNLSKQHGNGLTQYT</sequence>
<keyword evidence="15" id="KW-1185">Reference proteome</keyword>
<dbReference type="SUPFAM" id="SSF144122">
    <property type="entry name" value="Tim10-like"/>
    <property type="match status" value="1"/>
</dbReference>
<dbReference type="InParanoid" id="A0A3N4LJI8"/>
<keyword evidence="4" id="KW-0479">Metal-binding</keyword>
<dbReference type="AlphaFoldDB" id="A0A3N4LJI8"/>
<dbReference type="PANTHER" id="PTHR11038">
    <property type="entry name" value="MITOCHONDRIAL IMPORT INNER MEMBRANE TRANSLOCASE SUBUNIT TIM10"/>
    <property type="match status" value="1"/>
</dbReference>
<accession>A0A3N4LJI8</accession>
<dbReference type="InterPro" id="IPR035427">
    <property type="entry name" value="Tim10-like_dom_sf"/>
</dbReference>
<evidence type="ECO:0000256" key="8">
    <source>
        <dbReference type="ARBA" id="ARBA00023010"/>
    </source>
</evidence>
<dbReference type="GO" id="GO:0046872">
    <property type="term" value="F:metal ion binding"/>
    <property type="evidence" value="ECO:0007669"/>
    <property type="project" value="UniProtKB-KW"/>
</dbReference>
<comment type="function">
    <text evidence="12">Mitochondrial intermembrane chaperone that participates in the import and insertion of some multi-pass transmembrane proteins into the mitochondrial inner membrane. Also required for the transfer of beta-barrel precursors from the TOM complex to the sorting and assembly machinery (SAM complex) of the outer membrane. Acts as a chaperone-like protein that protects the hydrophobic precursors from aggregation and guide them through the mitochondrial intermembrane space.</text>
</comment>
<evidence type="ECO:0000256" key="12">
    <source>
        <dbReference type="RuleBase" id="RU367043"/>
    </source>
</evidence>
<keyword evidence="9 12" id="KW-0496">Mitochondrion</keyword>
<dbReference type="EMBL" id="ML121548">
    <property type="protein sequence ID" value="RPB23083.1"/>
    <property type="molecule type" value="Genomic_DNA"/>
</dbReference>
<dbReference type="GO" id="GO:0045039">
    <property type="term" value="P:protein insertion into mitochondrial inner membrane"/>
    <property type="evidence" value="ECO:0007669"/>
    <property type="project" value="TreeGrafter"/>
</dbReference>
<evidence type="ECO:0000256" key="2">
    <source>
        <dbReference type="ARBA" id="ARBA00006720"/>
    </source>
</evidence>
<comment type="domain">
    <text evidence="12">The twin CX3C motif contains 4 conserved Cys residues that form 2 disulfide bonds in the mitochondrial intermembrane space.</text>
</comment>
<dbReference type="STRING" id="1051890.A0A3N4LJI8"/>